<keyword evidence="2" id="KW-0238">DNA-binding</keyword>
<reference evidence="3" key="1">
    <citation type="submission" date="2016-10" db="EMBL/GenBank/DDBJ databases">
        <authorList>
            <person name="Varghese N."/>
            <person name="Submissions S."/>
        </authorList>
    </citation>
    <scope>NUCLEOTIDE SEQUENCE [LARGE SCALE GENOMIC DNA]</scope>
    <source>
        <strain evidence="3">DSM 44637</strain>
    </source>
</reference>
<dbReference type="SUPFAM" id="SSF46785">
    <property type="entry name" value="Winged helix' DNA-binding domain"/>
    <property type="match status" value="1"/>
</dbReference>
<dbReference type="Pfam" id="PF12802">
    <property type="entry name" value="MarR_2"/>
    <property type="match status" value="1"/>
</dbReference>
<dbReference type="InterPro" id="IPR036388">
    <property type="entry name" value="WH-like_DNA-bd_sf"/>
</dbReference>
<name>A0A1I5QYR4_9PSEU</name>
<evidence type="ECO:0000259" key="1">
    <source>
        <dbReference type="PROSITE" id="PS50995"/>
    </source>
</evidence>
<dbReference type="GO" id="GO:0003700">
    <property type="term" value="F:DNA-binding transcription factor activity"/>
    <property type="evidence" value="ECO:0007669"/>
    <property type="project" value="InterPro"/>
</dbReference>
<dbReference type="STRING" id="112413.SAMN05421854_105490"/>
<dbReference type="GO" id="GO:0006950">
    <property type="term" value="P:response to stress"/>
    <property type="evidence" value="ECO:0007669"/>
    <property type="project" value="TreeGrafter"/>
</dbReference>
<dbReference type="EMBL" id="FOWC01000005">
    <property type="protein sequence ID" value="SFP51454.1"/>
    <property type="molecule type" value="Genomic_DNA"/>
</dbReference>
<dbReference type="InterPro" id="IPR039422">
    <property type="entry name" value="MarR/SlyA-like"/>
</dbReference>
<feature type="domain" description="HTH marR-type" evidence="1">
    <location>
        <begin position="13"/>
        <end position="140"/>
    </location>
</feature>
<dbReference type="SMART" id="SM00347">
    <property type="entry name" value="HTH_MARR"/>
    <property type="match status" value="1"/>
</dbReference>
<dbReference type="PRINTS" id="PR00598">
    <property type="entry name" value="HTHMARR"/>
</dbReference>
<dbReference type="AlphaFoldDB" id="A0A1I5QYR4"/>
<proteinExistence type="predicted"/>
<evidence type="ECO:0000313" key="2">
    <source>
        <dbReference type="EMBL" id="SFP51454.1"/>
    </source>
</evidence>
<dbReference type="PANTHER" id="PTHR33164:SF99">
    <property type="entry name" value="MARR FAMILY REGULATORY PROTEIN"/>
    <property type="match status" value="1"/>
</dbReference>
<dbReference type="RefSeq" id="WP_093574445.1">
    <property type="nucleotide sequence ID" value="NZ_FOWC01000005.1"/>
</dbReference>
<dbReference type="PROSITE" id="PS50995">
    <property type="entry name" value="HTH_MARR_2"/>
    <property type="match status" value="1"/>
</dbReference>
<dbReference type="InterPro" id="IPR000835">
    <property type="entry name" value="HTH_MarR-typ"/>
</dbReference>
<dbReference type="OrthoDB" id="3216907at2"/>
<dbReference type="Proteomes" id="UP000199137">
    <property type="component" value="Unassembled WGS sequence"/>
</dbReference>
<sequence length="188" mass="20211">MTASPPADLPPPELNLTDALVQLSFIVQAVLGRHGLSVTRLRKLAVLDGREIGMRHLAGILELEKSSVTGLVDRAERRGLVQRIAVPGNRRAVHVTVTPAGRAVVHQVREATGTETGRLAATLSDSRQDTFHRTVEALIHQSTPSRCKTGPRHAVRGLRNRYETNLPRAAPSGSVFACAATTSPRSSP</sequence>
<accession>A0A1I5QYR4</accession>
<organism evidence="2 3">
    <name type="scientific">Amycolatopsis rubida</name>
    <dbReference type="NCBI Taxonomy" id="112413"/>
    <lineage>
        <taxon>Bacteria</taxon>
        <taxon>Bacillati</taxon>
        <taxon>Actinomycetota</taxon>
        <taxon>Actinomycetes</taxon>
        <taxon>Pseudonocardiales</taxon>
        <taxon>Pseudonocardiaceae</taxon>
        <taxon>Amycolatopsis</taxon>
    </lineage>
</organism>
<protein>
    <submittedName>
        <fullName evidence="2">DNA-binding transcriptional regulator, MarR family</fullName>
    </submittedName>
</protein>
<gene>
    <name evidence="2" type="ORF">SAMN05421854_105490</name>
</gene>
<dbReference type="InterPro" id="IPR036390">
    <property type="entry name" value="WH_DNA-bd_sf"/>
</dbReference>
<dbReference type="Gene3D" id="1.10.10.10">
    <property type="entry name" value="Winged helix-like DNA-binding domain superfamily/Winged helix DNA-binding domain"/>
    <property type="match status" value="1"/>
</dbReference>
<dbReference type="PANTHER" id="PTHR33164">
    <property type="entry name" value="TRANSCRIPTIONAL REGULATOR, MARR FAMILY"/>
    <property type="match status" value="1"/>
</dbReference>
<evidence type="ECO:0000313" key="3">
    <source>
        <dbReference type="Proteomes" id="UP000199137"/>
    </source>
</evidence>
<dbReference type="GO" id="GO:0003677">
    <property type="term" value="F:DNA binding"/>
    <property type="evidence" value="ECO:0007669"/>
    <property type="project" value="UniProtKB-KW"/>
</dbReference>